<gene>
    <name evidence="1" type="ORF">ACJMK2_033185</name>
</gene>
<keyword evidence="2" id="KW-1185">Reference proteome</keyword>
<feature type="non-terminal residue" evidence="1">
    <location>
        <position position="1"/>
    </location>
</feature>
<protein>
    <recommendedName>
        <fullName evidence="3">Glycoprotein</fullName>
    </recommendedName>
</protein>
<dbReference type="EMBL" id="JBJQND010000004">
    <property type="protein sequence ID" value="KAL3880984.1"/>
    <property type="molecule type" value="Genomic_DNA"/>
</dbReference>
<dbReference type="Proteomes" id="UP001634394">
    <property type="component" value="Unassembled WGS sequence"/>
</dbReference>
<sequence>DITQGNAEVSILIAEIVPASISFPRFYHNGHIIAVLRGSDCDVSTRSPFYGRIWCSKDRDNNATRIEIKKLTENDVGIYKVETEANLTHQCFLNIT</sequence>
<evidence type="ECO:0000313" key="1">
    <source>
        <dbReference type="EMBL" id="KAL3880984.1"/>
    </source>
</evidence>
<dbReference type="AlphaFoldDB" id="A0ABD3X404"/>
<name>A0ABD3X404_SINWO</name>
<organism evidence="1 2">
    <name type="scientific">Sinanodonta woodiana</name>
    <name type="common">Chinese pond mussel</name>
    <name type="synonym">Anodonta woodiana</name>
    <dbReference type="NCBI Taxonomy" id="1069815"/>
    <lineage>
        <taxon>Eukaryota</taxon>
        <taxon>Metazoa</taxon>
        <taxon>Spiralia</taxon>
        <taxon>Lophotrochozoa</taxon>
        <taxon>Mollusca</taxon>
        <taxon>Bivalvia</taxon>
        <taxon>Autobranchia</taxon>
        <taxon>Heteroconchia</taxon>
        <taxon>Palaeoheterodonta</taxon>
        <taxon>Unionida</taxon>
        <taxon>Unionoidea</taxon>
        <taxon>Unionidae</taxon>
        <taxon>Unioninae</taxon>
        <taxon>Sinanodonta</taxon>
    </lineage>
</organism>
<comment type="caution">
    <text evidence="1">The sequence shown here is derived from an EMBL/GenBank/DDBJ whole genome shotgun (WGS) entry which is preliminary data.</text>
</comment>
<accession>A0ABD3X404</accession>
<evidence type="ECO:0008006" key="3">
    <source>
        <dbReference type="Google" id="ProtNLM"/>
    </source>
</evidence>
<reference evidence="1 2" key="1">
    <citation type="submission" date="2024-11" db="EMBL/GenBank/DDBJ databases">
        <title>Chromosome-level genome assembly of the freshwater bivalve Anodonta woodiana.</title>
        <authorList>
            <person name="Chen X."/>
        </authorList>
    </citation>
    <scope>NUCLEOTIDE SEQUENCE [LARGE SCALE GENOMIC DNA]</scope>
    <source>
        <strain evidence="1">MN2024</strain>
        <tissue evidence="1">Gills</tissue>
    </source>
</reference>
<feature type="non-terminal residue" evidence="1">
    <location>
        <position position="96"/>
    </location>
</feature>
<evidence type="ECO:0000313" key="2">
    <source>
        <dbReference type="Proteomes" id="UP001634394"/>
    </source>
</evidence>
<proteinExistence type="predicted"/>